<dbReference type="SUPFAM" id="SSF143870">
    <property type="entry name" value="PF0523-like"/>
    <property type="match status" value="1"/>
</dbReference>
<dbReference type="OrthoDB" id="69587at2157"/>
<evidence type="ECO:0000313" key="2">
    <source>
        <dbReference type="Proteomes" id="UP000002408"/>
    </source>
</evidence>
<dbReference type="EMBL" id="CP000780">
    <property type="protein sequence ID" value="ABS56973.1"/>
    <property type="molecule type" value="Genomic_DNA"/>
</dbReference>
<organism evidence="1 2">
    <name type="scientific">Methanoregula boonei (strain DSM 21154 / JCM 14090 / 6A8)</name>
    <dbReference type="NCBI Taxonomy" id="456442"/>
    <lineage>
        <taxon>Archaea</taxon>
        <taxon>Methanobacteriati</taxon>
        <taxon>Methanobacteriota</taxon>
        <taxon>Stenosarchaea group</taxon>
        <taxon>Methanomicrobia</taxon>
        <taxon>Methanomicrobiales</taxon>
        <taxon>Methanoregulaceae</taxon>
        <taxon>Methanoregula</taxon>
    </lineage>
</organism>
<dbReference type="InterPro" id="IPR036504">
    <property type="entry name" value="CGI121/TPRKB_sf"/>
</dbReference>
<dbReference type="RefSeq" id="WP_012108037.1">
    <property type="nucleotide sequence ID" value="NC_009712.1"/>
</dbReference>
<dbReference type="eggNOG" id="arCOG02197">
    <property type="taxonomic scope" value="Archaea"/>
</dbReference>
<dbReference type="HOGENOM" id="CLU_103619_1_0_2"/>
<evidence type="ECO:0008006" key="3">
    <source>
        <dbReference type="Google" id="ProtNLM"/>
    </source>
</evidence>
<dbReference type="NCBIfam" id="NF011465">
    <property type="entry name" value="PRK14886.1-1"/>
    <property type="match status" value="1"/>
</dbReference>
<dbReference type="GeneID" id="5410543"/>
<keyword evidence="2" id="KW-1185">Reference proteome</keyword>
<evidence type="ECO:0000313" key="1">
    <source>
        <dbReference type="EMBL" id="ABS56973.1"/>
    </source>
</evidence>
<dbReference type="Gene3D" id="3.30.2380.10">
    <property type="entry name" value="CGI121/TPRKB"/>
    <property type="match status" value="1"/>
</dbReference>
<dbReference type="Proteomes" id="UP000002408">
    <property type="component" value="Chromosome"/>
</dbReference>
<dbReference type="STRING" id="456442.Mboo_2459"/>
<name>A7IB62_METB6</name>
<dbReference type="AlphaFoldDB" id="A7IB62"/>
<protein>
    <recommendedName>
        <fullName evidence="3">Kinase binding protein CGI-121</fullName>
    </recommendedName>
</protein>
<dbReference type="KEGG" id="mbn:Mboo_2459"/>
<accession>A7IB62</accession>
<sequence>MDDTESSCTIRYAEVTVTEPDILLEVLRAIADRAGSCIVCFDADKLAGQVHAKAALRLARRSLEAGAAISHSFEMEALLYAAGSRQCSTAVSFGLHKGENHLYVCCCPATEGIWDLLSNQLQFRAGPSEDLSPERKNQLMILFAISPAECAAAGENRLRDLVLERVALLDVSK</sequence>
<gene>
    <name evidence="1" type="ordered locus">Mboo_2459</name>
</gene>
<proteinExistence type="predicted"/>
<reference evidence="2" key="1">
    <citation type="journal article" date="2015" name="Microbiology">
        <title>Genome of Methanoregula boonei 6A8 reveals adaptations to oligotrophic peatland environments.</title>
        <authorList>
            <person name="Braeuer S."/>
            <person name="Cadillo-Quiroz H."/>
            <person name="Kyrpides N."/>
            <person name="Woyke T."/>
            <person name="Goodwin L."/>
            <person name="Detter C."/>
            <person name="Podell S."/>
            <person name="Yavitt J.B."/>
            <person name="Zinder S.H."/>
        </authorList>
    </citation>
    <scope>NUCLEOTIDE SEQUENCE [LARGE SCALE GENOMIC DNA]</scope>
    <source>
        <strain evidence="2">DSM 21154 / JCM 14090 / 6A8</strain>
    </source>
</reference>